<dbReference type="Proteomes" id="UP000008363">
    <property type="component" value="Unassembled WGS sequence"/>
</dbReference>
<gene>
    <name evidence="3" type="ORF">GORHZ_066_00020</name>
</gene>
<reference evidence="3 4" key="1">
    <citation type="submission" date="2012-08" db="EMBL/GenBank/DDBJ databases">
        <title>Whole genome shotgun sequence of Gordonia rhizosphera NBRC 16068.</title>
        <authorList>
            <person name="Takarada H."/>
            <person name="Isaki S."/>
            <person name="Hosoyama A."/>
            <person name="Tsuchikane K."/>
            <person name="Katsumata H."/>
            <person name="Baba S."/>
            <person name="Ohji S."/>
            <person name="Yamazaki S."/>
            <person name="Fujita N."/>
        </authorList>
    </citation>
    <scope>NUCLEOTIDE SEQUENCE [LARGE SCALE GENOMIC DNA]</scope>
    <source>
        <strain evidence="3 4">NBRC 16068</strain>
    </source>
</reference>
<feature type="domain" description="DUF6788" evidence="2">
    <location>
        <begin position="6"/>
        <end position="83"/>
    </location>
</feature>
<proteinExistence type="predicted"/>
<dbReference type="RefSeq" id="WP_006331661.1">
    <property type="nucleotide sequence ID" value="NZ_BAHC01000066.1"/>
</dbReference>
<dbReference type="eggNOG" id="ENOG50335K1">
    <property type="taxonomic scope" value="Bacteria"/>
</dbReference>
<feature type="region of interest" description="Disordered" evidence="1">
    <location>
        <begin position="109"/>
        <end position="144"/>
    </location>
</feature>
<dbReference type="Pfam" id="PF20586">
    <property type="entry name" value="DUF6788"/>
    <property type="match status" value="1"/>
</dbReference>
<name>K6V0Z4_9ACTN</name>
<dbReference type="EMBL" id="BAHC01000066">
    <property type="protein sequence ID" value="GAB89578.1"/>
    <property type="molecule type" value="Genomic_DNA"/>
</dbReference>
<evidence type="ECO:0000256" key="1">
    <source>
        <dbReference type="SAM" id="MobiDB-lite"/>
    </source>
</evidence>
<keyword evidence="4" id="KW-1185">Reference proteome</keyword>
<feature type="compositionally biased region" description="Basic residues" evidence="1">
    <location>
        <begin position="135"/>
        <end position="144"/>
    </location>
</feature>
<accession>K6V0Z4</accession>
<dbReference type="OrthoDB" id="9102171at2"/>
<evidence type="ECO:0000313" key="4">
    <source>
        <dbReference type="Proteomes" id="UP000008363"/>
    </source>
</evidence>
<protein>
    <recommendedName>
        <fullName evidence="2">DUF6788 domain-containing protein</fullName>
    </recommendedName>
</protein>
<organism evidence="3 4">
    <name type="scientific">Gordonia rhizosphera NBRC 16068</name>
    <dbReference type="NCBI Taxonomy" id="1108045"/>
    <lineage>
        <taxon>Bacteria</taxon>
        <taxon>Bacillati</taxon>
        <taxon>Actinomycetota</taxon>
        <taxon>Actinomycetes</taxon>
        <taxon>Mycobacteriales</taxon>
        <taxon>Gordoniaceae</taxon>
        <taxon>Gordonia</taxon>
    </lineage>
</organism>
<dbReference type="AlphaFoldDB" id="K6V0Z4"/>
<evidence type="ECO:0000313" key="3">
    <source>
        <dbReference type="EMBL" id="GAB89578.1"/>
    </source>
</evidence>
<dbReference type="InterPro" id="IPR046738">
    <property type="entry name" value="DUF6788"/>
</dbReference>
<sequence length="144" mass="15875">MADRSLEELEAAREQLFAELAATGDFRRGSVSENYRRCGKPNCACARPDHPGHGPRYLWTRTVSGRRTKGRQLAPEEVHKVRAEIANYQRFADVSEQIVAVNEAICEARPPGGEVPVAPASTQAEKGGPPSRSPTRSRRRSPPK</sequence>
<evidence type="ECO:0000259" key="2">
    <source>
        <dbReference type="Pfam" id="PF20586"/>
    </source>
</evidence>
<comment type="caution">
    <text evidence="3">The sequence shown here is derived from an EMBL/GenBank/DDBJ whole genome shotgun (WGS) entry which is preliminary data.</text>
</comment>
<dbReference type="STRING" id="1108045.GORHZ_066_00020"/>